<dbReference type="EMBL" id="MSPP01000003">
    <property type="protein sequence ID" value="OUD09113.1"/>
    <property type="molecule type" value="Genomic_DNA"/>
</dbReference>
<proteinExistence type="predicted"/>
<name>A0A251WYU3_9RHOB</name>
<accession>A0A251WYU3</accession>
<dbReference type="RefSeq" id="WP_086451592.1">
    <property type="nucleotide sequence ID" value="NZ_MSPP01000003.1"/>
</dbReference>
<reference evidence="1 2" key="1">
    <citation type="submission" date="2016-12" db="EMBL/GenBank/DDBJ databases">
        <title>The draft genome sequence of HSLHS2.</title>
        <authorList>
            <person name="Hu D."/>
            <person name="Wang L."/>
            <person name="Shao Z."/>
        </authorList>
    </citation>
    <scope>NUCLEOTIDE SEQUENCE [LARGE SCALE GENOMIC DNA]</scope>
    <source>
        <strain evidence="1">MCCC 1A06712</strain>
    </source>
</reference>
<gene>
    <name evidence="1" type="ORF">BVC71_10415</name>
</gene>
<sequence length="103" mass="11512">MFYRIYTVKLGSLANAKLAAAFFTETFEKDAHMLPVASIEIFFDSEGSLLIHVGATSMAALKRFNKYGDAVLEELRESFVCKTDKFTTVSVFRFDQAKAKVAV</sequence>
<protein>
    <recommendedName>
        <fullName evidence="3">ABM domain-containing protein</fullName>
    </recommendedName>
</protein>
<dbReference type="OrthoDB" id="7866799at2"/>
<dbReference type="Proteomes" id="UP000194664">
    <property type="component" value="Unassembled WGS sequence"/>
</dbReference>
<organism evidence="1 2">
    <name type="scientific">Marivivens niveibacter</name>
    <dbReference type="NCBI Taxonomy" id="1930667"/>
    <lineage>
        <taxon>Bacteria</taxon>
        <taxon>Pseudomonadati</taxon>
        <taxon>Pseudomonadota</taxon>
        <taxon>Alphaproteobacteria</taxon>
        <taxon>Rhodobacterales</taxon>
        <taxon>Paracoccaceae</taxon>
        <taxon>Marivivens group</taxon>
        <taxon>Marivivens</taxon>
    </lineage>
</organism>
<evidence type="ECO:0000313" key="1">
    <source>
        <dbReference type="EMBL" id="OUD09113.1"/>
    </source>
</evidence>
<keyword evidence="2" id="KW-1185">Reference proteome</keyword>
<evidence type="ECO:0008006" key="3">
    <source>
        <dbReference type="Google" id="ProtNLM"/>
    </source>
</evidence>
<comment type="caution">
    <text evidence="1">The sequence shown here is derived from an EMBL/GenBank/DDBJ whole genome shotgun (WGS) entry which is preliminary data.</text>
</comment>
<dbReference type="AlphaFoldDB" id="A0A251WYU3"/>
<evidence type="ECO:0000313" key="2">
    <source>
        <dbReference type="Proteomes" id="UP000194664"/>
    </source>
</evidence>